<comment type="caution">
    <text evidence="1">The sequence shown here is derived from an EMBL/GenBank/DDBJ whole genome shotgun (WGS) entry which is preliminary data.</text>
</comment>
<accession>A0A0P8E1U6</accession>
<evidence type="ECO:0000313" key="1">
    <source>
        <dbReference type="EMBL" id="KPQ44223.1"/>
    </source>
</evidence>
<reference evidence="1 2" key="1">
    <citation type="submission" date="2015-09" db="EMBL/GenBank/DDBJ databases">
        <title>A metagenomics-based metabolic model of nitrate-dependent anaerobic oxidation of methane by Methanoperedens-like archaea.</title>
        <authorList>
            <person name="Arshad A."/>
            <person name="Speth D.R."/>
            <person name="De Graaf R.M."/>
            <person name="Op Den Camp H.J."/>
            <person name="Jetten M.S."/>
            <person name="Welte C.U."/>
        </authorList>
    </citation>
    <scope>NUCLEOTIDE SEQUENCE [LARGE SCALE GENOMIC DNA]</scope>
</reference>
<organism evidence="1 2">
    <name type="scientific">Candidatus Methanoperedens nitratireducens</name>
    <dbReference type="NCBI Taxonomy" id="1392998"/>
    <lineage>
        <taxon>Archaea</taxon>
        <taxon>Methanobacteriati</taxon>
        <taxon>Methanobacteriota</taxon>
        <taxon>Stenosarchaea group</taxon>
        <taxon>Methanomicrobia</taxon>
        <taxon>Methanosarcinales</taxon>
        <taxon>ANME-2 cluster</taxon>
        <taxon>Candidatus Methanoperedentaceae</taxon>
        <taxon>Candidatus Methanoperedens</taxon>
    </lineage>
</organism>
<dbReference type="Proteomes" id="UP000050360">
    <property type="component" value="Unassembled WGS sequence"/>
</dbReference>
<dbReference type="InterPro" id="IPR017099">
    <property type="entry name" value="UCP037053"/>
</dbReference>
<name>A0A0P8E1U6_9EURY</name>
<dbReference type="InterPro" id="IPR019209">
    <property type="entry name" value="DUF2098"/>
</dbReference>
<dbReference type="Pfam" id="PF09871">
    <property type="entry name" value="DUF2098"/>
    <property type="match status" value="1"/>
</dbReference>
<sequence length="103" mass="11506">MSEIKVTDMSGNPLQIGNFVEYVNTGTKGNVTEIISDDEGTWALIDKTDLYYKTEVLRKITIVKDEELGEKIFSREEINEVLKKQEEASKLAEMGDTSLESGG</sequence>
<evidence type="ECO:0008006" key="3">
    <source>
        <dbReference type="Google" id="ProtNLM"/>
    </source>
</evidence>
<evidence type="ECO:0000313" key="2">
    <source>
        <dbReference type="Proteomes" id="UP000050360"/>
    </source>
</evidence>
<dbReference type="AlphaFoldDB" id="A0A0P8E1U6"/>
<dbReference type="EMBL" id="LKCM01000102">
    <property type="protein sequence ID" value="KPQ44223.1"/>
    <property type="molecule type" value="Genomic_DNA"/>
</dbReference>
<proteinExistence type="predicted"/>
<gene>
    <name evidence="1" type="ORF">MPEBLZ_01205</name>
</gene>
<protein>
    <recommendedName>
        <fullName evidence="3">DUF2098 domain-containing protein</fullName>
    </recommendedName>
</protein>
<dbReference type="PIRSF" id="PIRSF037053">
    <property type="entry name" value="UCP037053"/>
    <property type="match status" value="1"/>
</dbReference>